<organism evidence="1 2">
    <name type="scientific">Gloeothece citriformis (strain PCC 7424)</name>
    <name type="common">Cyanothece sp. (strain PCC 7424)</name>
    <dbReference type="NCBI Taxonomy" id="65393"/>
    <lineage>
        <taxon>Bacteria</taxon>
        <taxon>Bacillati</taxon>
        <taxon>Cyanobacteriota</taxon>
        <taxon>Cyanophyceae</taxon>
        <taxon>Oscillatoriophycideae</taxon>
        <taxon>Chroococcales</taxon>
        <taxon>Aphanothecaceae</taxon>
        <taxon>Gloeothece</taxon>
        <taxon>Gloeothece citriformis</taxon>
    </lineage>
</organism>
<keyword evidence="2" id="KW-1185">Reference proteome</keyword>
<evidence type="ECO:0000313" key="1">
    <source>
        <dbReference type="EMBL" id="ACK72051.1"/>
    </source>
</evidence>
<reference evidence="2" key="1">
    <citation type="journal article" date="2011" name="MBio">
        <title>Novel metabolic attributes of the genus Cyanothece, comprising a group of unicellular nitrogen-fixing Cyanobacteria.</title>
        <authorList>
            <person name="Bandyopadhyay A."/>
            <person name="Elvitigala T."/>
            <person name="Welsh E."/>
            <person name="Stockel J."/>
            <person name="Liberton M."/>
            <person name="Min H."/>
            <person name="Sherman L.A."/>
            <person name="Pakrasi H.B."/>
        </authorList>
    </citation>
    <scope>NUCLEOTIDE SEQUENCE [LARGE SCALE GENOMIC DNA]</scope>
    <source>
        <strain evidence="2">PCC 7424</strain>
    </source>
</reference>
<protein>
    <submittedName>
        <fullName evidence="1">Uncharacterized protein</fullName>
    </submittedName>
</protein>
<sequence length="33" mass="3407">MGIPMNEFALLVGLLFPGILLSVLVMASFAKGG</sequence>
<dbReference type="HOGENOM" id="CLU_218103_0_0_3"/>
<accession>B7KHV4</accession>
<proteinExistence type="predicted"/>
<gene>
    <name evidence="1" type="ordered locus">PCC7424_3668</name>
</gene>
<dbReference type="Proteomes" id="UP000002384">
    <property type="component" value="Chromosome"/>
</dbReference>
<name>B7KHV4_GLOC7</name>
<dbReference type="KEGG" id="cyc:PCC7424_3668"/>
<dbReference type="EMBL" id="CP001291">
    <property type="protein sequence ID" value="ACK72051.1"/>
    <property type="molecule type" value="Genomic_DNA"/>
</dbReference>
<evidence type="ECO:0000313" key="2">
    <source>
        <dbReference type="Proteomes" id="UP000002384"/>
    </source>
</evidence>
<dbReference type="AlphaFoldDB" id="B7KHV4"/>